<comment type="caution">
    <text evidence="2">The sequence shown here is derived from an EMBL/GenBank/DDBJ whole genome shotgun (WGS) entry which is preliminary data.</text>
</comment>
<gene>
    <name evidence="2" type="ORF">RHSIM_Rhsim01G0216400</name>
</gene>
<proteinExistence type="predicted"/>
<sequence length="201" mass="21330">MASALIFTLLSFFTITRAQDRAPHGLAYENPMAFSPSAVDFFHPDPKHPGTQDPCAESNCSPLPLAATVASNVARESKSRPEERGGNRLGAGGSAGIVFGFVILAARERGAAVGEGVECDLGVGVLGLAEQQLGLSKVSPLKLTIDLKRGAWSGPSRMQGVEKSIERYSISRCMDNRILPSQCEGAFCDHGWTRIEASSVP</sequence>
<protein>
    <submittedName>
        <fullName evidence="2">Uncharacterized protein</fullName>
    </submittedName>
</protein>
<accession>A0A834HJK1</accession>
<dbReference type="EMBL" id="WJXA01000001">
    <property type="protein sequence ID" value="KAF7152199.1"/>
    <property type="molecule type" value="Genomic_DNA"/>
</dbReference>
<feature type="signal peptide" evidence="1">
    <location>
        <begin position="1"/>
        <end position="18"/>
    </location>
</feature>
<evidence type="ECO:0000313" key="2">
    <source>
        <dbReference type="EMBL" id="KAF7152199.1"/>
    </source>
</evidence>
<dbReference type="PANTHER" id="PTHR35718">
    <property type="entry name" value="EXPRESSED PROTEIN"/>
    <property type="match status" value="1"/>
</dbReference>
<evidence type="ECO:0000313" key="3">
    <source>
        <dbReference type="Proteomes" id="UP000626092"/>
    </source>
</evidence>
<dbReference type="OrthoDB" id="1929763at2759"/>
<organism evidence="2 3">
    <name type="scientific">Rhododendron simsii</name>
    <name type="common">Sims's rhododendron</name>
    <dbReference type="NCBI Taxonomy" id="118357"/>
    <lineage>
        <taxon>Eukaryota</taxon>
        <taxon>Viridiplantae</taxon>
        <taxon>Streptophyta</taxon>
        <taxon>Embryophyta</taxon>
        <taxon>Tracheophyta</taxon>
        <taxon>Spermatophyta</taxon>
        <taxon>Magnoliopsida</taxon>
        <taxon>eudicotyledons</taxon>
        <taxon>Gunneridae</taxon>
        <taxon>Pentapetalae</taxon>
        <taxon>asterids</taxon>
        <taxon>Ericales</taxon>
        <taxon>Ericaceae</taxon>
        <taxon>Ericoideae</taxon>
        <taxon>Rhodoreae</taxon>
        <taxon>Rhododendron</taxon>
    </lineage>
</organism>
<reference evidence="2" key="1">
    <citation type="submission" date="2019-11" db="EMBL/GenBank/DDBJ databases">
        <authorList>
            <person name="Liu Y."/>
            <person name="Hou J."/>
            <person name="Li T.-Q."/>
            <person name="Guan C.-H."/>
            <person name="Wu X."/>
            <person name="Wu H.-Z."/>
            <person name="Ling F."/>
            <person name="Zhang R."/>
            <person name="Shi X.-G."/>
            <person name="Ren J.-P."/>
            <person name="Chen E.-F."/>
            <person name="Sun J.-M."/>
        </authorList>
    </citation>
    <scope>NUCLEOTIDE SEQUENCE</scope>
    <source>
        <strain evidence="2">Adult_tree_wgs_1</strain>
        <tissue evidence="2">Leaves</tissue>
    </source>
</reference>
<dbReference type="Proteomes" id="UP000626092">
    <property type="component" value="Unassembled WGS sequence"/>
</dbReference>
<feature type="chain" id="PRO_5032886025" evidence="1">
    <location>
        <begin position="19"/>
        <end position="201"/>
    </location>
</feature>
<keyword evidence="3" id="KW-1185">Reference proteome</keyword>
<evidence type="ECO:0000256" key="1">
    <source>
        <dbReference type="SAM" id="SignalP"/>
    </source>
</evidence>
<dbReference type="PANTHER" id="PTHR35718:SF1">
    <property type="entry name" value="EXPRESSED PROTEIN"/>
    <property type="match status" value="1"/>
</dbReference>
<dbReference type="AlphaFoldDB" id="A0A834HJK1"/>
<keyword evidence="1" id="KW-0732">Signal</keyword>
<name>A0A834HJK1_RHOSS</name>